<evidence type="ECO:0000313" key="3">
    <source>
        <dbReference type="EMBL" id="KAH9426161.1"/>
    </source>
</evidence>
<evidence type="ECO:0008006" key="5">
    <source>
        <dbReference type="Google" id="ProtNLM"/>
    </source>
</evidence>
<gene>
    <name evidence="3" type="ORF">DERP_007101</name>
</gene>
<reference evidence="3 4" key="2">
    <citation type="journal article" date="2022" name="Mol. Biol. Evol.">
        <title>Comparative Genomics Reveals Insights into the Divergent Evolution of Astigmatic Mites and Household Pest Adaptations.</title>
        <authorList>
            <person name="Xiong Q."/>
            <person name="Wan A.T."/>
            <person name="Liu X."/>
            <person name="Fung C.S."/>
            <person name="Xiao X."/>
            <person name="Malainual N."/>
            <person name="Hou J."/>
            <person name="Wang L."/>
            <person name="Wang M."/>
            <person name="Yang K.Y."/>
            <person name="Cui Y."/>
            <person name="Leung E.L."/>
            <person name="Nong W."/>
            <person name="Shin S.K."/>
            <person name="Au S.W."/>
            <person name="Jeong K.Y."/>
            <person name="Chew F.T."/>
            <person name="Hui J.H."/>
            <person name="Leung T.F."/>
            <person name="Tungtrongchitr A."/>
            <person name="Zhong N."/>
            <person name="Liu Z."/>
            <person name="Tsui S.K."/>
        </authorList>
    </citation>
    <scope>NUCLEOTIDE SEQUENCE [LARGE SCALE GENOMIC DNA]</scope>
    <source>
        <strain evidence="3">Derp</strain>
    </source>
</reference>
<feature type="transmembrane region" description="Helical" evidence="2">
    <location>
        <begin position="12"/>
        <end position="29"/>
    </location>
</feature>
<feature type="compositionally biased region" description="Low complexity" evidence="1">
    <location>
        <begin position="284"/>
        <end position="293"/>
    </location>
</feature>
<keyword evidence="2" id="KW-1133">Transmembrane helix</keyword>
<feature type="region of interest" description="Disordered" evidence="1">
    <location>
        <begin position="376"/>
        <end position="443"/>
    </location>
</feature>
<evidence type="ECO:0000256" key="2">
    <source>
        <dbReference type="SAM" id="Phobius"/>
    </source>
</evidence>
<evidence type="ECO:0000313" key="4">
    <source>
        <dbReference type="Proteomes" id="UP000887458"/>
    </source>
</evidence>
<evidence type="ECO:0000256" key="1">
    <source>
        <dbReference type="SAM" id="MobiDB-lite"/>
    </source>
</evidence>
<dbReference type="Proteomes" id="UP000887458">
    <property type="component" value="Unassembled WGS sequence"/>
</dbReference>
<name>A0ABQ8JV21_DERPT</name>
<feature type="region of interest" description="Disordered" evidence="1">
    <location>
        <begin position="282"/>
        <end position="307"/>
    </location>
</feature>
<keyword evidence="2" id="KW-0812">Transmembrane</keyword>
<reference evidence="3 4" key="1">
    <citation type="journal article" date="2018" name="J. Allergy Clin. Immunol.">
        <title>High-quality assembly of Dermatophagoides pteronyssinus genome and transcriptome reveals a wide range of novel allergens.</title>
        <authorList>
            <person name="Liu X.Y."/>
            <person name="Yang K.Y."/>
            <person name="Wang M.Q."/>
            <person name="Kwok J.S."/>
            <person name="Zeng X."/>
            <person name="Yang Z."/>
            <person name="Xiao X.J."/>
            <person name="Lau C.P."/>
            <person name="Li Y."/>
            <person name="Huang Z.M."/>
            <person name="Ba J.G."/>
            <person name="Yim A.K."/>
            <person name="Ouyang C.Y."/>
            <person name="Ngai S.M."/>
            <person name="Chan T.F."/>
            <person name="Leung E.L."/>
            <person name="Liu L."/>
            <person name="Liu Z.G."/>
            <person name="Tsui S.K."/>
        </authorList>
    </citation>
    <scope>NUCLEOTIDE SEQUENCE [LARGE SCALE GENOMIC DNA]</scope>
    <source>
        <strain evidence="3">Derp</strain>
    </source>
</reference>
<dbReference type="EMBL" id="NJHN03000012">
    <property type="protein sequence ID" value="KAH9426161.1"/>
    <property type="molecule type" value="Genomic_DNA"/>
</dbReference>
<accession>A0ABQ8JV21</accession>
<protein>
    <recommendedName>
        <fullName evidence="5">GATA zinc finger domain-containing protein 14-like</fullName>
    </recommendedName>
</protein>
<keyword evidence="4" id="KW-1185">Reference proteome</keyword>
<proteinExistence type="predicted"/>
<organism evidence="3 4">
    <name type="scientific">Dermatophagoides pteronyssinus</name>
    <name type="common">European house dust mite</name>
    <dbReference type="NCBI Taxonomy" id="6956"/>
    <lineage>
        <taxon>Eukaryota</taxon>
        <taxon>Metazoa</taxon>
        <taxon>Ecdysozoa</taxon>
        <taxon>Arthropoda</taxon>
        <taxon>Chelicerata</taxon>
        <taxon>Arachnida</taxon>
        <taxon>Acari</taxon>
        <taxon>Acariformes</taxon>
        <taxon>Sarcoptiformes</taxon>
        <taxon>Astigmata</taxon>
        <taxon>Psoroptidia</taxon>
        <taxon>Analgoidea</taxon>
        <taxon>Pyroglyphidae</taxon>
        <taxon>Dermatophagoidinae</taxon>
        <taxon>Dermatophagoides</taxon>
    </lineage>
</organism>
<keyword evidence="2" id="KW-0472">Membrane</keyword>
<comment type="caution">
    <text evidence="3">The sequence shown here is derived from an EMBL/GenBank/DDBJ whole genome shotgun (WGS) entry which is preliminary data.</text>
</comment>
<feature type="transmembrane region" description="Helical" evidence="2">
    <location>
        <begin position="104"/>
        <end position="128"/>
    </location>
</feature>
<sequence length="443" mass="50542">MLCCFIIDKLMRAIFIILLIVLMILWLVLCIETTRQIVDVQNRLGSRGSGHIPHTDGFGSNNNNGDPEKRFLTSLYSQLQIQGLSPSTSTSITPMITRSLLPRLFILAIFNTLIEELIAFIAIISLLLMNKHRNDHNKDNGHHHYHHHHQHRSRSSSHQWFRTSLTLLTIIWFIEQYRIGDLIYYHHNFDEQTTIVDQWNVQRMILTAHMIHFIIIIFGSIISLMFQQTINESKIIKTMAASINTSTAAAVAASTINTIHSDRLLSTSSSSSTTLSDIEANRLQSKQQQQQISKQERRKQKQQKNNMTFKSNFVKNMNIEQQQMDLNLQPTTSTSIISTNNGNINNNSGSSIKTIGDRFKKPCHWMRSTFIIHNNNNNNHLKAKNNKSSSSSNNNNNNMAINDQNNNNDNGNLDHQQSDNDIDDNQGRGSKASTAIVMDRLIE</sequence>
<feature type="compositionally biased region" description="Low complexity" evidence="1">
    <location>
        <begin position="376"/>
        <end position="411"/>
    </location>
</feature>
<feature type="transmembrane region" description="Helical" evidence="2">
    <location>
        <begin position="204"/>
        <end position="226"/>
    </location>
</feature>